<organism evidence="1 2">
    <name type="scientific">Rotaria magnacalcarata</name>
    <dbReference type="NCBI Taxonomy" id="392030"/>
    <lineage>
        <taxon>Eukaryota</taxon>
        <taxon>Metazoa</taxon>
        <taxon>Spiralia</taxon>
        <taxon>Gnathifera</taxon>
        <taxon>Rotifera</taxon>
        <taxon>Eurotatoria</taxon>
        <taxon>Bdelloidea</taxon>
        <taxon>Philodinida</taxon>
        <taxon>Philodinidae</taxon>
        <taxon>Rotaria</taxon>
    </lineage>
</organism>
<name>A0A820QJ86_9BILA</name>
<protein>
    <submittedName>
        <fullName evidence="1">Uncharacterized protein</fullName>
    </submittedName>
</protein>
<evidence type="ECO:0000313" key="1">
    <source>
        <dbReference type="EMBL" id="CAF4422443.1"/>
    </source>
</evidence>
<dbReference type="AlphaFoldDB" id="A0A820QJ86"/>
<reference evidence="1" key="1">
    <citation type="submission" date="2021-02" db="EMBL/GenBank/DDBJ databases">
        <authorList>
            <person name="Nowell W R."/>
        </authorList>
    </citation>
    <scope>NUCLEOTIDE SEQUENCE</scope>
</reference>
<feature type="non-terminal residue" evidence="1">
    <location>
        <position position="1"/>
    </location>
</feature>
<accession>A0A820QJ86</accession>
<gene>
    <name evidence="1" type="ORF">UXM345_LOCUS38785</name>
</gene>
<dbReference type="EMBL" id="CAJOBF010031948">
    <property type="protein sequence ID" value="CAF4422443.1"/>
    <property type="molecule type" value="Genomic_DNA"/>
</dbReference>
<proteinExistence type="predicted"/>
<sequence length="32" mass="3195">MPSLIESLNNLANGAASGVNCGQNVGVIYCGK</sequence>
<dbReference type="Proteomes" id="UP000663842">
    <property type="component" value="Unassembled WGS sequence"/>
</dbReference>
<comment type="caution">
    <text evidence="1">The sequence shown here is derived from an EMBL/GenBank/DDBJ whole genome shotgun (WGS) entry which is preliminary data.</text>
</comment>
<evidence type="ECO:0000313" key="2">
    <source>
        <dbReference type="Proteomes" id="UP000663842"/>
    </source>
</evidence>